<name>A0A0G4IRC5_PLABS</name>
<feature type="compositionally biased region" description="Basic and acidic residues" evidence="1">
    <location>
        <begin position="327"/>
        <end position="341"/>
    </location>
</feature>
<feature type="compositionally biased region" description="Low complexity" evidence="1">
    <location>
        <begin position="350"/>
        <end position="363"/>
    </location>
</feature>
<organism evidence="2 4">
    <name type="scientific">Plasmodiophora brassicae</name>
    <name type="common">Clubroot disease agent</name>
    <dbReference type="NCBI Taxonomy" id="37360"/>
    <lineage>
        <taxon>Eukaryota</taxon>
        <taxon>Sar</taxon>
        <taxon>Rhizaria</taxon>
        <taxon>Endomyxa</taxon>
        <taxon>Phytomyxea</taxon>
        <taxon>Plasmodiophorida</taxon>
        <taxon>Plasmodiophoridae</taxon>
        <taxon>Plasmodiophora</taxon>
    </lineage>
</organism>
<evidence type="ECO:0000256" key="1">
    <source>
        <dbReference type="SAM" id="MobiDB-lite"/>
    </source>
</evidence>
<reference evidence="3 5" key="2">
    <citation type="submission" date="2018-03" db="EMBL/GenBank/DDBJ databases">
        <authorList>
            <person name="Fogelqvist J."/>
        </authorList>
    </citation>
    <scope>NUCLEOTIDE SEQUENCE [LARGE SCALE GENOMIC DNA]</scope>
</reference>
<feature type="region of interest" description="Disordered" evidence="1">
    <location>
        <begin position="1"/>
        <end position="33"/>
    </location>
</feature>
<dbReference type="EMBL" id="OVEO01000009">
    <property type="protein sequence ID" value="SPQ98368.1"/>
    <property type="molecule type" value="Genomic_DNA"/>
</dbReference>
<keyword evidence="3" id="KW-0496">Mitochondrion</keyword>
<geneLocation type="mitochondrion" evidence="3"/>
<gene>
    <name evidence="2" type="ORF">PBRA_005934</name>
    <name evidence="3" type="ORF">PLBR_LOCUS5583</name>
</gene>
<accession>A0A0G4IRC5</accession>
<dbReference type="EMBL" id="CDSF01000080">
    <property type="protein sequence ID" value="CEO97820.1"/>
    <property type="molecule type" value="Genomic_DNA"/>
</dbReference>
<evidence type="ECO:0000313" key="2">
    <source>
        <dbReference type="EMBL" id="CEO97820.1"/>
    </source>
</evidence>
<evidence type="ECO:0000313" key="4">
    <source>
        <dbReference type="Proteomes" id="UP000039324"/>
    </source>
</evidence>
<feature type="region of interest" description="Disordered" evidence="1">
    <location>
        <begin position="285"/>
        <end position="386"/>
    </location>
</feature>
<reference evidence="2 4" key="1">
    <citation type="submission" date="2015-02" db="EMBL/GenBank/DDBJ databases">
        <authorList>
            <person name="Chooi Y.-H."/>
        </authorList>
    </citation>
    <scope>NUCLEOTIDE SEQUENCE [LARGE SCALE GENOMIC DNA]</scope>
    <source>
        <strain evidence="2">E3</strain>
    </source>
</reference>
<dbReference type="AlphaFoldDB" id="A0A0G4IRC5"/>
<keyword evidence="4" id="KW-1185">Reference proteome</keyword>
<dbReference type="Proteomes" id="UP000039324">
    <property type="component" value="Unassembled WGS sequence"/>
</dbReference>
<dbReference type="Proteomes" id="UP000290189">
    <property type="component" value="Unassembled WGS sequence"/>
</dbReference>
<evidence type="ECO:0000313" key="5">
    <source>
        <dbReference type="Proteomes" id="UP000290189"/>
    </source>
</evidence>
<proteinExistence type="predicted"/>
<sequence length="456" mass="50182">MRVVGGDGATIGRRRRRRRVEQASGRARSVPATDDEIDLFSEWPAEPNPSEDSETTAMAGQVLLSILQNRKLMPHGRVIQDHLVANAAPVRENPQFLVEWLSSNKFSAGVELTLSVFYCPSVRAAKPSMVPMESYSFIFKKDVPCSTDNDTSSSLQALRDLLSELSLNRQTDIAVLLSLNSMSRISWLCPAGTSATYRMNRVLCEPELDHIPVPGALKFSIKLAQSVRDVLKIRLRVSPTLFSKREPAKVFPLNINSLSAYSCSDLRASNDVDAADPAVDHSVIFCPEPPDDVSDASNFKDDDDTTLTIPGARNLCQEARAASLKANSERDQSPSPSEKDSCSASEWLPATSSKPRARSSASRQGRRPDDSDFEDSQRPSLSMRRQQRLYNRVRKALLDTPQGCTVGGLTSRFTGVSRKALAGAVAKLIEKGMVHKLGAGRLQHRQYKRHKPPGLP</sequence>
<evidence type="ECO:0000313" key="3">
    <source>
        <dbReference type="EMBL" id="SPQ98368.1"/>
    </source>
</evidence>
<protein>
    <submittedName>
        <fullName evidence="2">Uncharacterized protein</fullName>
    </submittedName>
</protein>